<proteinExistence type="inferred from homology"/>
<evidence type="ECO:0000256" key="2">
    <source>
        <dbReference type="ARBA" id="ARBA00022448"/>
    </source>
</evidence>
<dbReference type="EMBL" id="CP157483">
    <property type="protein sequence ID" value="XBO44060.1"/>
    <property type="molecule type" value="Genomic_DNA"/>
</dbReference>
<feature type="compositionally biased region" description="Low complexity" evidence="4">
    <location>
        <begin position="305"/>
        <end position="319"/>
    </location>
</feature>
<name>A0AAU7JV60_9MICO</name>
<sequence length="593" mass="62041">MGGQDVESFRDAVDRLSGGRVRVEDSHDWYNGQLSAAADAIAAVRKGDATIGFVGARAFELAGDPDLRALHAPMAIDSVALESKVLISDEIVHPMLGSLDGLGLHGLGVLPGPIQRPMGLTHPLLAASDYRGARIASSPSRLGDESLKALGATVVDSGFNGQSMASYDGLVQHVPSIAGNVYDTVASSVTANVGLWARPIVVFANGKAYAALPRAVRELLGKAAAESIAPTAAMLDRQEKDALSALCARNRVTFVQATPAGVVSLKSALAPVYATLNKSPATAAALKAIDSERIRMPSSSGREVPSCPDPAAAAGAPGGPTAPLPQPLNATPGPATALDGAYTVTTTQSQMPGETSPENWGAWTYEFDRGRFAFSQDSGAACTWGYGRYRVIGRLMVWDFADGGGIAPTNAMNKPGEHFVFTWSLYGGMLAWGPSPSAADTSPRNFVISPWRRVSAHPSEASFARRCPPPTTAFGTGAPFDGIWRTTVTRAELDASRLLRSGQDVDQDWGSVTVSFARGHVEVNIANSAQQSRSFGSYGVTGDTITVYLTGTDPISLRWSIAADKLTLGRPRGDTTAPAALVVRQLSRVGSAP</sequence>
<dbReference type="InterPro" id="IPR038404">
    <property type="entry name" value="TRAP_DctP_sf"/>
</dbReference>
<dbReference type="Pfam" id="PF03480">
    <property type="entry name" value="DctP"/>
    <property type="match status" value="1"/>
</dbReference>
<accession>A0AAU7JV60</accession>
<evidence type="ECO:0000256" key="1">
    <source>
        <dbReference type="ARBA" id="ARBA00009023"/>
    </source>
</evidence>
<keyword evidence="2" id="KW-0813">Transport</keyword>
<protein>
    <submittedName>
        <fullName evidence="5">Uncharacterized protein</fullName>
    </submittedName>
</protein>
<dbReference type="InterPro" id="IPR018389">
    <property type="entry name" value="DctP_fam"/>
</dbReference>
<dbReference type="AlphaFoldDB" id="A0AAU7JV60"/>
<comment type="similarity">
    <text evidence="1">Belongs to the bacterial solute-binding protein 7 family.</text>
</comment>
<dbReference type="PANTHER" id="PTHR33376:SF7">
    <property type="entry name" value="C4-DICARBOXYLATE-BINDING PROTEIN DCTB"/>
    <property type="match status" value="1"/>
</dbReference>
<reference evidence="5" key="1">
    <citation type="submission" date="2024-05" db="EMBL/GenBank/DDBJ databases">
        <authorList>
            <person name="Kim S."/>
            <person name="Heo J."/>
            <person name="Choi H."/>
            <person name="Choi Y."/>
            <person name="Kwon S.-W."/>
            <person name="Kim Y."/>
        </authorList>
    </citation>
    <scope>NUCLEOTIDE SEQUENCE</scope>
    <source>
        <strain evidence="5">KACC 23699</strain>
    </source>
</reference>
<gene>
    <name evidence="5" type="ORF">ABEG17_01665</name>
</gene>
<evidence type="ECO:0000256" key="4">
    <source>
        <dbReference type="SAM" id="MobiDB-lite"/>
    </source>
</evidence>
<evidence type="ECO:0000256" key="3">
    <source>
        <dbReference type="ARBA" id="ARBA00022729"/>
    </source>
</evidence>
<dbReference type="PANTHER" id="PTHR33376">
    <property type="match status" value="1"/>
</dbReference>
<organism evidence="5">
    <name type="scientific">Pedococcus sp. KACC 23699</name>
    <dbReference type="NCBI Taxonomy" id="3149228"/>
    <lineage>
        <taxon>Bacteria</taxon>
        <taxon>Bacillati</taxon>
        <taxon>Actinomycetota</taxon>
        <taxon>Actinomycetes</taxon>
        <taxon>Micrococcales</taxon>
        <taxon>Intrasporangiaceae</taxon>
        <taxon>Pedococcus</taxon>
    </lineage>
</organism>
<dbReference type="RefSeq" id="WP_406831519.1">
    <property type="nucleotide sequence ID" value="NZ_CP157483.1"/>
</dbReference>
<dbReference type="Gene3D" id="3.40.190.170">
    <property type="entry name" value="Bacterial extracellular solute-binding protein, family 7"/>
    <property type="match status" value="1"/>
</dbReference>
<keyword evidence="3" id="KW-0732">Signal</keyword>
<feature type="region of interest" description="Disordered" evidence="4">
    <location>
        <begin position="297"/>
        <end position="335"/>
    </location>
</feature>
<evidence type="ECO:0000313" key="5">
    <source>
        <dbReference type="EMBL" id="XBO44060.1"/>
    </source>
</evidence>
<dbReference type="GO" id="GO:0055085">
    <property type="term" value="P:transmembrane transport"/>
    <property type="evidence" value="ECO:0007669"/>
    <property type="project" value="InterPro"/>
</dbReference>